<dbReference type="OrthoDB" id="9800698at2"/>
<evidence type="ECO:0000313" key="1">
    <source>
        <dbReference type="EMBL" id="TPE48797.1"/>
    </source>
</evidence>
<organism evidence="1 2">
    <name type="scientific">Amaricoccus solimangrovi</name>
    <dbReference type="NCBI Taxonomy" id="2589815"/>
    <lineage>
        <taxon>Bacteria</taxon>
        <taxon>Pseudomonadati</taxon>
        <taxon>Pseudomonadota</taxon>
        <taxon>Alphaproteobacteria</taxon>
        <taxon>Rhodobacterales</taxon>
        <taxon>Paracoccaceae</taxon>
        <taxon>Amaricoccus</taxon>
    </lineage>
</organism>
<accession>A0A501WNC8</accession>
<sequence>MNHAFLPRGLARRALRFISPDRPRAVRTESDPETERARPAYEGARTYAFLTGCSRSGTTALTQLVNRHPDVAIGYERYRLLAQAGGLRPELFEPDRFRDFREGDGSWKSYAGMEKRAHVLNKAHAARVVGDKIPHLVDALDQLDVFPDARVIFIVREPFGVAKSFDARARSQQGGWPADRDFQAAVQDFNRAMANILAYARRGKPYLLLEYDGLFLRREGLREIWEFLGVDPAALPDLEDIFGRASGMAEANRSASIAREVSLNVDFGAWRQVLSLDRMPNRGEIMEETAS</sequence>
<protein>
    <submittedName>
        <fullName evidence="1">Sulfotransferase</fullName>
    </submittedName>
</protein>
<proteinExistence type="predicted"/>
<keyword evidence="2" id="KW-1185">Reference proteome</keyword>
<dbReference type="GO" id="GO:0016740">
    <property type="term" value="F:transferase activity"/>
    <property type="evidence" value="ECO:0007669"/>
    <property type="project" value="UniProtKB-KW"/>
</dbReference>
<dbReference type="Gene3D" id="3.40.50.300">
    <property type="entry name" value="P-loop containing nucleotide triphosphate hydrolases"/>
    <property type="match status" value="1"/>
</dbReference>
<gene>
    <name evidence="1" type="ORF">FJM51_16420</name>
</gene>
<dbReference type="InterPro" id="IPR027417">
    <property type="entry name" value="P-loop_NTPase"/>
</dbReference>
<dbReference type="AlphaFoldDB" id="A0A501WNC8"/>
<reference evidence="1 2" key="1">
    <citation type="submission" date="2019-06" db="EMBL/GenBank/DDBJ databases">
        <title>A novel bacterium of genus Amaricoccus, isolated from marine sediment.</title>
        <authorList>
            <person name="Huang H."/>
            <person name="Mo K."/>
            <person name="Hu Y."/>
        </authorList>
    </citation>
    <scope>NUCLEOTIDE SEQUENCE [LARGE SCALE GENOMIC DNA]</scope>
    <source>
        <strain evidence="1 2">HB172011</strain>
    </source>
</reference>
<dbReference type="Pfam" id="PF13469">
    <property type="entry name" value="Sulfotransfer_3"/>
    <property type="match status" value="1"/>
</dbReference>
<evidence type="ECO:0000313" key="2">
    <source>
        <dbReference type="Proteomes" id="UP000319255"/>
    </source>
</evidence>
<dbReference type="Proteomes" id="UP000319255">
    <property type="component" value="Unassembled WGS sequence"/>
</dbReference>
<comment type="caution">
    <text evidence="1">The sequence shown here is derived from an EMBL/GenBank/DDBJ whole genome shotgun (WGS) entry which is preliminary data.</text>
</comment>
<keyword evidence="1" id="KW-0808">Transferase</keyword>
<dbReference type="RefSeq" id="WP_140455227.1">
    <property type="nucleotide sequence ID" value="NZ_VFRP01000019.1"/>
</dbReference>
<dbReference type="EMBL" id="VFRP01000019">
    <property type="protein sequence ID" value="TPE48797.1"/>
    <property type="molecule type" value="Genomic_DNA"/>
</dbReference>
<dbReference type="SUPFAM" id="SSF52540">
    <property type="entry name" value="P-loop containing nucleoside triphosphate hydrolases"/>
    <property type="match status" value="1"/>
</dbReference>
<name>A0A501WNC8_9RHOB</name>